<reference evidence="2 3" key="1">
    <citation type="submission" date="2020-08" db="EMBL/GenBank/DDBJ databases">
        <title>Sequencing the genomes of 1000 actinobacteria strains.</title>
        <authorList>
            <person name="Klenk H.-P."/>
        </authorList>
    </citation>
    <scope>NUCLEOTIDE SEQUENCE [LARGE SCALE GENOMIC DNA]</scope>
    <source>
        <strain evidence="2 3">DSM 45584</strain>
    </source>
</reference>
<dbReference type="InterPro" id="IPR029068">
    <property type="entry name" value="Glyas_Bleomycin-R_OHBP_Dase"/>
</dbReference>
<dbReference type="Pfam" id="PF00903">
    <property type="entry name" value="Glyoxalase"/>
    <property type="match status" value="1"/>
</dbReference>
<organism evidence="2 3">
    <name type="scientific">Saccharopolyspora phatthalungensis</name>
    <dbReference type="NCBI Taxonomy" id="664693"/>
    <lineage>
        <taxon>Bacteria</taxon>
        <taxon>Bacillati</taxon>
        <taxon>Actinomycetota</taxon>
        <taxon>Actinomycetes</taxon>
        <taxon>Pseudonocardiales</taxon>
        <taxon>Pseudonocardiaceae</taxon>
        <taxon>Saccharopolyspora</taxon>
    </lineage>
</organism>
<evidence type="ECO:0000313" key="3">
    <source>
        <dbReference type="Proteomes" id="UP000584374"/>
    </source>
</evidence>
<dbReference type="Proteomes" id="UP000584374">
    <property type="component" value="Unassembled WGS sequence"/>
</dbReference>
<evidence type="ECO:0000259" key="1">
    <source>
        <dbReference type="PROSITE" id="PS51819"/>
    </source>
</evidence>
<evidence type="ECO:0000313" key="2">
    <source>
        <dbReference type="EMBL" id="MBB5158881.1"/>
    </source>
</evidence>
<dbReference type="SUPFAM" id="SSF54593">
    <property type="entry name" value="Glyoxalase/Bleomycin resistance protein/Dihydroxybiphenyl dioxygenase"/>
    <property type="match status" value="1"/>
</dbReference>
<keyword evidence="2" id="KW-0456">Lyase</keyword>
<dbReference type="EMBL" id="JACHIW010000002">
    <property type="protein sequence ID" value="MBB5158881.1"/>
    <property type="molecule type" value="Genomic_DNA"/>
</dbReference>
<proteinExistence type="predicted"/>
<sequence>MVFEKIDRIVIKVRDLEKAKEDYSKLFGISFTDVVQNSENLRVRMPRLTPEEIDAEVGGRRFAISDSGIELMQAGPGEDEGLYCLLLKVTDQDKANGNLADSGAPCILDITWGGLTEAVYALHGSMVGIASYGADSPLKALEEAPSTS</sequence>
<name>A0A840QFN0_9PSEU</name>
<dbReference type="GO" id="GO:0016829">
    <property type="term" value="F:lyase activity"/>
    <property type="evidence" value="ECO:0007669"/>
    <property type="project" value="UniProtKB-KW"/>
</dbReference>
<dbReference type="InterPro" id="IPR004360">
    <property type="entry name" value="Glyas_Fos-R_dOase_dom"/>
</dbReference>
<dbReference type="RefSeq" id="WP_184730935.1">
    <property type="nucleotide sequence ID" value="NZ_JACHIW010000002.1"/>
</dbReference>
<dbReference type="PROSITE" id="PS51819">
    <property type="entry name" value="VOC"/>
    <property type="match status" value="1"/>
</dbReference>
<dbReference type="InterPro" id="IPR037523">
    <property type="entry name" value="VOC_core"/>
</dbReference>
<keyword evidence="3" id="KW-1185">Reference proteome</keyword>
<accession>A0A840QFN0</accession>
<dbReference type="AlphaFoldDB" id="A0A840QFN0"/>
<protein>
    <submittedName>
        <fullName evidence="2">Putative enzyme related to lactoylglutathione lyase</fullName>
    </submittedName>
</protein>
<comment type="caution">
    <text evidence="2">The sequence shown here is derived from an EMBL/GenBank/DDBJ whole genome shotgun (WGS) entry which is preliminary data.</text>
</comment>
<feature type="domain" description="VOC" evidence="1">
    <location>
        <begin position="5"/>
        <end position="132"/>
    </location>
</feature>
<dbReference type="Gene3D" id="3.10.180.10">
    <property type="entry name" value="2,3-Dihydroxybiphenyl 1,2-Dioxygenase, domain 1"/>
    <property type="match status" value="1"/>
</dbReference>
<gene>
    <name evidence="2" type="ORF">BJ970_006480</name>
</gene>